<evidence type="ECO:0000256" key="1">
    <source>
        <dbReference type="ARBA" id="ARBA00005854"/>
    </source>
</evidence>
<organism evidence="7 8">
    <name type="scientific">Mollisia scopiformis</name>
    <name type="common">Conifer needle endophyte fungus</name>
    <name type="synonym">Phialocephala scopiformis</name>
    <dbReference type="NCBI Taxonomy" id="149040"/>
    <lineage>
        <taxon>Eukaryota</taxon>
        <taxon>Fungi</taxon>
        <taxon>Dikarya</taxon>
        <taxon>Ascomycota</taxon>
        <taxon>Pezizomycotina</taxon>
        <taxon>Leotiomycetes</taxon>
        <taxon>Helotiales</taxon>
        <taxon>Mollisiaceae</taxon>
        <taxon>Mollisia</taxon>
    </lineage>
</organism>
<dbReference type="PROSITE" id="PS00671">
    <property type="entry name" value="D_2_HYDROXYACID_DH_3"/>
    <property type="match status" value="1"/>
</dbReference>
<dbReference type="STRING" id="149040.A0A132B9P1"/>
<evidence type="ECO:0000313" key="7">
    <source>
        <dbReference type="EMBL" id="KUJ08719.1"/>
    </source>
</evidence>
<protein>
    <submittedName>
        <fullName evidence="7">Uncharacterized protein</fullName>
    </submittedName>
</protein>
<dbReference type="CDD" id="cd12169">
    <property type="entry name" value="PGDH_like_1"/>
    <property type="match status" value="1"/>
</dbReference>
<dbReference type="Pfam" id="PF02826">
    <property type="entry name" value="2-Hacid_dh_C"/>
    <property type="match status" value="1"/>
</dbReference>
<name>A0A132B9P1_MOLSC</name>
<dbReference type="PANTHER" id="PTHR42789">
    <property type="entry name" value="D-ISOMER SPECIFIC 2-HYDROXYACID DEHYDROGENASE FAMILY PROTEIN (AFU_ORTHOLOGUE AFUA_6G10090)"/>
    <property type="match status" value="1"/>
</dbReference>
<dbReference type="RefSeq" id="XP_018063074.1">
    <property type="nucleotide sequence ID" value="XM_018210068.1"/>
</dbReference>
<dbReference type="OrthoDB" id="298012at2759"/>
<dbReference type="InterPro" id="IPR036291">
    <property type="entry name" value="NAD(P)-bd_dom_sf"/>
</dbReference>
<feature type="domain" description="D-isomer specific 2-hydroxyacid dehydrogenase catalytic" evidence="5">
    <location>
        <begin position="51"/>
        <end position="369"/>
    </location>
</feature>
<evidence type="ECO:0000256" key="4">
    <source>
        <dbReference type="RuleBase" id="RU003719"/>
    </source>
</evidence>
<proteinExistence type="inferred from homology"/>
<dbReference type="Gene3D" id="3.40.50.720">
    <property type="entry name" value="NAD(P)-binding Rossmann-like Domain"/>
    <property type="match status" value="2"/>
</dbReference>
<dbReference type="SUPFAM" id="SSF52283">
    <property type="entry name" value="Formate/glycerate dehydrogenase catalytic domain-like"/>
    <property type="match status" value="1"/>
</dbReference>
<dbReference type="GO" id="GO:0016616">
    <property type="term" value="F:oxidoreductase activity, acting on the CH-OH group of donors, NAD or NADP as acceptor"/>
    <property type="evidence" value="ECO:0007669"/>
    <property type="project" value="InterPro"/>
</dbReference>
<evidence type="ECO:0000313" key="8">
    <source>
        <dbReference type="Proteomes" id="UP000070700"/>
    </source>
</evidence>
<sequence length="370" mass="41175">MPPIPQGPIKLAVLDDYQGIAAPHFECLKPAFDITIFRDTLLPYNHPDTPDHAKQELVARLKPFTVICSMRERTLFSKELLQQLPNLKFLPTTGLRNRGIDMEACKELGIHVTGAKGTGRSDSTKVAGKKRKGPDSTTQHCIALILGLARGLAWDDKVVKEEGWETSLATGLSGKTFSSLGLGRLGGTCAKIMYQSFGMRILCWSSSLTQEKADERAKELGLDVEDEDGEKTFKVVSKEELFKEADVLSVHYVLSERSRGIVGKEELGWLKKSALLVNTSRGPVVDEDALMAVLEKGDIRGAALDVFDIEPLPLDSKWRTVKWGEEGRGKVLLSPHMGYVEEETMQIWHEEQAENVERWHKGEQLLNVLV</sequence>
<dbReference type="PANTHER" id="PTHR42789:SF1">
    <property type="entry name" value="D-ISOMER SPECIFIC 2-HYDROXYACID DEHYDROGENASE FAMILY PROTEIN (AFU_ORTHOLOGUE AFUA_6G10090)"/>
    <property type="match status" value="1"/>
</dbReference>
<keyword evidence="8" id="KW-1185">Reference proteome</keyword>
<dbReference type="GO" id="GO:0051287">
    <property type="term" value="F:NAD binding"/>
    <property type="evidence" value="ECO:0007669"/>
    <property type="project" value="InterPro"/>
</dbReference>
<evidence type="ECO:0000256" key="3">
    <source>
        <dbReference type="ARBA" id="ARBA00023027"/>
    </source>
</evidence>
<dbReference type="InParanoid" id="A0A132B9P1"/>
<accession>A0A132B9P1</accession>
<dbReference type="EMBL" id="KQ947434">
    <property type="protein sequence ID" value="KUJ08719.1"/>
    <property type="molecule type" value="Genomic_DNA"/>
</dbReference>
<evidence type="ECO:0000256" key="2">
    <source>
        <dbReference type="ARBA" id="ARBA00023002"/>
    </source>
</evidence>
<evidence type="ECO:0000259" key="5">
    <source>
        <dbReference type="Pfam" id="PF00389"/>
    </source>
</evidence>
<evidence type="ECO:0000259" key="6">
    <source>
        <dbReference type="Pfam" id="PF02826"/>
    </source>
</evidence>
<keyword evidence="2 4" id="KW-0560">Oxidoreductase</keyword>
<reference evidence="7 8" key="1">
    <citation type="submission" date="2015-10" db="EMBL/GenBank/DDBJ databases">
        <title>Full genome of DAOMC 229536 Phialocephala scopiformis, a fungal endophyte of spruce producing the potent anti-insectan compound rugulosin.</title>
        <authorList>
            <consortium name="DOE Joint Genome Institute"/>
            <person name="Walker A.K."/>
            <person name="Frasz S.L."/>
            <person name="Seifert K.A."/>
            <person name="Miller J.D."/>
            <person name="Mondo S.J."/>
            <person name="Labutti K."/>
            <person name="Lipzen A."/>
            <person name="Dockter R."/>
            <person name="Kennedy M."/>
            <person name="Grigoriev I.V."/>
            <person name="Spatafora J.W."/>
        </authorList>
    </citation>
    <scope>NUCLEOTIDE SEQUENCE [LARGE SCALE GENOMIC DNA]</scope>
    <source>
        <strain evidence="7 8">CBS 120377</strain>
    </source>
</reference>
<dbReference type="SUPFAM" id="SSF51735">
    <property type="entry name" value="NAD(P)-binding Rossmann-fold domains"/>
    <property type="match status" value="1"/>
</dbReference>
<dbReference type="InterPro" id="IPR006139">
    <property type="entry name" value="D-isomer_2_OHA_DH_cat_dom"/>
</dbReference>
<keyword evidence="3" id="KW-0520">NAD</keyword>
<dbReference type="Pfam" id="PF00389">
    <property type="entry name" value="2-Hacid_dh"/>
    <property type="match status" value="1"/>
</dbReference>
<dbReference type="InterPro" id="IPR029753">
    <property type="entry name" value="D-isomer_DH_CS"/>
</dbReference>
<comment type="similarity">
    <text evidence="1 4">Belongs to the D-isomer specific 2-hydroxyacid dehydrogenase family.</text>
</comment>
<dbReference type="Proteomes" id="UP000070700">
    <property type="component" value="Unassembled WGS sequence"/>
</dbReference>
<dbReference type="AlphaFoldDB" id="A0A132B9P1"/>
<dbReference type="KEGG" id="psco:LY89DRAFT_599031"/>
<dbReference type="GeneID" id="28819794"/>
<dbReference type="InterPro" id="IPR050857">
    <property type="entry name" value="D-2-hydroxyacid_DH"/>
</dbReference>
<feature type="domain" description="D-isomer specific 2-hydroxyacid dehydrogenase NAD-binding" evidence="6">
    <location>
        <begin position="142"/>
        <end position="338"/>
    </location>
</feature>
<dbReference type="InterPro" id="IPR006140">
    <property type="entry name" value="D-isomer_DH_NAD-bd"/>
</dbReference>
<gene>
    <name evidence="7" type="ORF">LY89DRAFT_599031</name>
</gene>